<dbReference type="Proteomes" id="UP000824220">
    <property type="component" value="Unassembled WGS sequence"/>
</dbReference>
<dbReference type="InterPro" id="IPR036890">
    <property type="entry name" value="HATPase_C_sf"/>
</dbReference>
<comment type="caution">
    <text evidence="7">The sequence shown here is derived from an EMBL/GenBank/DDBJ whole genome shotgun (WGS) entry which is preliminary data.</text>
</comment>
<keyword evidence="4" id="KW-1133">Transmembrane helix</keyword>
<feature type="transmembrane region" description="Helical" evidence="4">
    <location>
        <begin position="44"/>
        <end position="65"/>
    </location>
</feature>
<dbReference type="GO" id="GO:0000155">
    <property type="term" value="F:phosphorelay sensor kinase activity"/>
    <property type="evidence" value="ECO:0007669"/>
    <property type="project" value="InterPro"/>
</dbReference>
<keyword evidence="3" id="KW-0902">Two-component regulatory system</keyword>
<dbReference type="Pfam" id="PF02518">
    <property type="entry name" value="HATPase_c"/>
    <property type="match status" value="1"/>
</dbReference>
<sequence>MRPGARRFAPELLLVGLAVLLCIAVGAPVIVLHARGADVTYGSVWLWISVYAAFIASYVAASILAEHPRRTWAVGAFLLQETLAVASVVLIHTGLGFVNVILVFSAALSCYVLPRWGTAIVILVNTVAAMVGMSTLADQVVNGLFYLAVQTMSAAAVMVWIAQDRARRQLAATHAELSATAALLEQSARAEERLRISRDLHDVAGHQLTALALELEIAAHHSEGRAEEHVGRAKTIAKDLLGNVRETVSQMRDDRGSLQDALHRAVAGIERPAVALAVDPDIEASAEHRTALVRAAQEVVTNAIRHADGAKQLWIEVMRDPADGSLVFEARDDGGARRDFELGNGLHGLRERAQELGGDAEFSRAAEGGFRVRMTVPAS</sequence>
<dbReference type="InterPro" id="IPR003594">
    <property type="entry name" value="HATPase_dom"/>
</dbReference>
<dbReference type="GO" id="GO:0046983">
    <property type="term" value="F:protein dimerization activity"/>
    <property type="evidence" value="ECO:0007669"/>
    <property type="project" value="InterPro"/>
</dbReference>
<dbReference type="AlphaFoldDB" id="A0A9D2H4N1"/>
<dbReference type="PANTHER" id="PTHR24421:SF59">
    <property type="entry name" value="OXYGEN SENSOR HISTIDINE KINASE NREB"/>
    <property type="match status" value="1"/>
</dbReference>
<dbReference type="GO" id="GO:0016020">
    <property type="term" value="C:membrane"/>
    <property type="evidence" value="ECO:0007669"/>
    <property type="project" value="InterPro"/>
</dbReference>
<keyword evidence="1" id="KW-0808">Transferase</keyword>
<evidence type="ECO:0000313" key="8">
    <source>
        <dbReference type="Proteomes" id="UP000824220"/>
    </source>
</evidence>
<keyword evidence="4" id="KW-0472">Membrane</keyword>
<reference evidence="7" key="1">
    <citation type="journal article" date="2021" name="PeerJ">
        <title>Extensive microbial diversity within the chicken gut microbiome revealed by metagenomics and culture.</title>
        <authorList>
            <person name="Gilroy R."/>
            <person name="Ravi A."/>
            <person name="Getino M."/>
            <person name="Pursley I."/>
            <person name="Horton D.L."/>
            <person name="Alikhan N.F."/>
            <person name="Baker D."/>
            <person name="Gharbi K."/>
            <person name="Hall N."/>
            <person name="Watson M."/>
            <person name="Adriaenssens E.M."/>
            <person name="Foster-Nyarko E."/>
            <person name="Jarju S."/>
            <person name="Secka A."/>
            <person name="Antonio M."/>
            <person name="Oren A."/>
            <person name="Chaudhuri R.R."/>
            <person name="La Ragione R."/>
            <person name="Hildebrand F."/>
            <person name="Pallen M.J."/>
        </authorList>
    </citation>
    <scope>NUCLEOTIDE SEQUENCE</scope>
    <source>
        <strain evidence="7">ChiHjej8B7-3636</strain>
    </source>
</reference>
<gene>
    <name evidence="7" type="ORF">H9800_06480</name>
</gene>
<dbReference type="Gene3D" id="3.30.565.10">
    <property type="entry name" value="Histidine kinase-like ATPase, C-terminal domain"/>
    <property type="match status" value="1"/>
</dbReference>
<dbReference type="InterPro" id="IPR011712">
    <property type="entry name" value="Sig_transdc_His_kin_sub3_dim/P"/>
</dbReference>
<evidence type="ECO:0000313" key="7">
    <source>
        <dbReference type="EMBL" id="HJA04493.1"/>
    </source>
</evidence>
<evidence type="ECO:0000259" key="6">
    <source>
        <dbReference type="Pfam" id="PF07730"/>
    </source>
</evidence>
<keyword evidence="4" id="KW-0812">Transmembrane</keyword>
<name>A0A9D2H4N1_9MICO</name>
<feature type="transmembrane region" description="Helical" evidence="4">
    <location>
        <begin position="12"/>
        <end position="32"/>
    </location>
</feature>
<evidence type="ECO:0000256" key="3">
    <source>
        <dbReference type="ARBA" id="ARBA00023012"/>
    </source>
</evidence>
<feature type="domain" description="Signal transduction histidine kinase subgroup 3 dimerisation and phosphoacceptor" evidence="6">
    <location>
        <begin position="192"/>
        <end position="254"/>
    </location>
</feature>
<evidence type="ECO:0000259" key="5">
    <source>
        <dbReference type="Pfam" id="PF02518"/>
    </source>
</evidence>
<accession>A0A9D2H4N1</accession>
<evidence type="ECO:0000256" key="4">
    <source>
        <dbReference type="SAM" id="Phobius"/>
    </source>
</evidence>
<dbReference type="InterPro" id="IPR050482">
    <property type="entry name" value="Sensor_HK_TwoCompSys"/>
</dbReference>
<reference evidence="7" key="2">
    <citation type="submission" date="2021-04" db="EMBL/GenBank/DDBJ databases">
        <authorList>
            <person name="Gilroy R."/>
        </authorList>
    </citation>
    <scope>NUCLEOTIDE SEQUENCE</scope>
    <source>
        <strain evidence="7">ChiHjej8B7-3636</strain>
    </source>
</reference>
<keyword evidence="2 7" id="KW-0418">Kinase</keyword>
<protein>
    <submittedName>
        <fullName evidence="7">Two-component sensor histidine kinase</fullName>
    </submittedName>
</protein>
<feature type="transmembrane region" description="Helical" evidence="4">
    <location>
        <begin position="120"/>
        <end position="137"/>
    </location>
</feature>
<feature type="transmembrane region" description="Helical" evidence="4">
    <location>
        <begin position="143"/>
        <end position="162"/>
    </location>
</feature>
<evidence type="ECO:0000256" key="2">
    <source>
        <dbReference type="ARBA" id="ARBA00022777"/>
    </source>
</evidence>
<dbReference type="SUPFAM" id="SSF55874">
    <property type="entry name" value="ATPase domain of HSP90 chaperone/DNA topoisomerase II/histidine kinase"/>
    <property type="match status" value="1"/>
</dbReference>
<dbReference type="EMBL" id="DXAM01000090">
    <property type="protein sequence ID" value="HJA04493.1"/>
    <property type="molecule type" value="Genomic_DNA"/>
</dbReference>
<dbReference type="Gene3D" id="1.20.5.1930">
    <property type="match status" value="1"/>
</dbReference>
<proteinExistence type="predicted"/>
<evidence type="ECO:0000256" key="1">
    <source>
        <dbReference type="ARBA" id="ARBA00022679"/>
    </source>
</evidence>
<dbReference type="PANTHER" id="PTHR24421">
    <property type="entry name" value="NITRATE/NITRITE SENSOR PROTEIN NARX-RELATED"/>
    <property type="match status" value="1"/>
</dbReference>
<feature type="domain" description="Histidine kinase/HSP90-like ATPase" evidence="5">
    <location>
        <begin position="289"/>
        <end position="378"/>
    </location>
</feature>
<dbReference type="Pfam" id="PF07730">
    <property type="entry name" value="HisKA_3"/>
    <property type="match status" value="1"/>
</dbReference>
<organism evidence="7 8">
    <name type="scientific">Candidatus Microbacterium stercoravium</name>
    <dbReference type="NCBI Taxonomy" id="2838697"/>
    <lineage>
        <taxon>Bacteria</taxon>
        <taxon>Bacillati</taxon>
        <taxon>Actinomycetota</taxon>
        <taxon>Actinomycetes</taxon>
        <taxon>Micrococcales</taxon>
        <taxon>Microbacteriaceae</taxon>
        <taxon>Microbacterium</taxon>
    </lineage>
</organism>
<dbReference type="CDD" id="cd16917">
    <property type="entry name" value="HATPase_UhpB-NarQ-NarX-like"/>
    <property type="match status" value="1"/>
</dbReference>